<dbReference type="SMART" id="SM00088">
    <property type="entry name" value="PINT"/>
    <property type="match status" value="1"/>
</dbReference>
<comment type="subcellular location">
    <subcellularLocation>
        <location evidence="2">Cytoplasm</location>
    </subcellularLocation>
    <subcellularLocation>
        <location evidence="1">Nucleus</location>
    </subcellularLocation>
</comment>
<dbReference type="PROSITE" id="PS50250">
    <property type="entry name" value="PCI"/>
    <property type="match status" value="1"/>
</dbReference>
<dbReference type="Pfam" id="PF01399">
    <property type="entry name" value="PCI"/>
    <property type="match status" value="1"/>
</dbReference>
<dbReference type="InterPro" id="IPR019585">
    <property type="entry name" value="Rpn7/CSN1"/>
</dbReference>
<dbReference type="PANTHER" id="PTHR14145:SF2">
    <property type="entry name" value="COP9 SIGNALOSOME COMPLEX SUBUNIT 1"/>
    <property type="match status" value="1"/>
</dbReference>
<feature type="coiled-coil region" evidence="7">
    <location>
        <begin position="98"/>
        <end position="129"/>
    </location>
</feature>
<evidence type="ECO:0000256" key="7">
    <source>
        <dbReference type="SAM" id="Coils"/>
    </source>
</evidence>
<dbReference type="AlphaFoldDB" id="A0AAN6GQP4"/>
<evidence type="ECO:0000256" key="3">
    <source>
        <dbReference type="ARBA" id="ARBA00008793"/>
    </source>
</evidence>
<evidence type="ECO:0000313" key="10">
    <source>
        <dbReference type="EMBL" id="KAK0548830.1"/>
    </source>
</evidence>
<gene>
    <name evidence="10" type="ORF">OC846_004342</name>
</gene>
<dbReference type="InterPro" id="IPR045135">
    <property type="entry name" value="Rpn7_N"/>
</dbReference>
<proteinExistence type="inferred from homology"/>
<accession>A0AAN6GQP4</accession>
<keyword evidence="11" id="KW-1185">Reference proteome</keyword>
<evidence type="ECO:0000313" key="11">
    <source>
        <dbReference type="Proteomes" id="UP001176517"/>
    </source>
</evidence>
<feature type="domain" description="PCI" evidence="9">
    <location>
        <begin position="324"/>
        <end position="494"/>
    </location>
</feature>
<dbReference type="GO" id="GO:0005737">
    <property type="term" value="C:cytoplasm"/>
    <property type="evidence" value="ECO:0007669"/>
    <property type="project" value="UniProtKB-SubCell"/>
</dbReference>
<dbReference type="InterPro" id="IPR036390">
    <property type="entry name" value="WH_DNA-bd_sf"/>
</dbReference>
<comment type="similarity">
    <text evidence="3">Belongs to the CSN1 family.</text>
</comment>
<protein>
    <recommendedName>
        <fullName evidence="9">PCI domain-containing protein</fullName>
    </recommendedName>
</protein>
<dbReference type="GO" id="GO:0008180">
    <property type="term" value="C:COP9 signalosome"/>
    <property type="evidence" value="ECO:0007669"/>
    <property type="project" value="UniProtKB-KW"/>
</dbReference>
<evidence type="ECO:0000256" key="5">
    <source>
        <dbReference type="ARBA" id="ARBA00022790"/>
    </source>
</evidence>
<keyword evidence="5" id="KW-0736">Signalosome</keyword>
<dbReference type="Proteomes" id="UP001176517">
    <property type="component" value="Unassembled WGS sequence"/>
</dbReference>
<evidence type="ECO:0000256" key="1">
    <source>
        <dbReference type="ARBA" id="ARBA00004123"/>
    </source>
</evidence>
<dbReference type="InterPro" id="IPR000717">
    <property type="entry name" value="PCI_dom"/>
</dbReference>
<sequence length="545" mass="59648">MSDEQAPPIFLVEGDPFDWESYISNYQGRTKIHRLLFIATHSPTLRAPAAEAAAKEIQAQTADVSTYQAALLLRNTNPDVAQTLIPADQRVTADSVWIKQTQERARSKMERLELELRQYMNNLIKESIRMAHRDLGHHARYCGDLATAFGSYTKTRDYCTTSEAVMEMCLNSIDVCIELGRWSDVLTYVGKAESQLDTFNPLIAGAVSNILHSSSESALNAAASGSGAGSSSGAASGSTSRYAGGTVGGVAARGASTAGGDAIGALFRAGLRGETDDTTGPGGAAAATGPMGTSSEKAKARKELALLNARLKAAQALALFRLERYTMAARAFLDCDAGASEAYIEFISPADIALYGVFCSLSGFTRTELKTVVLERTSFSAFLEHEPHAREMLEDFAACRYRKVLDMLEKWKSRHSLDIHLSPVLDRLSRTLTRRAICQFVEPYQSVAISRISEAFSWDRQRTQTALVELVRSGDIKARVNTVAGVLEVDVQDERAELFTRALKVGTDRSAKSRKILFRMNLVREGIIVKETKEDPLDYRVAMQE</sequence>
<feature type="region of interest" description="Disordered" evidence="8">
    <location>
        <begin position="273"/>
        <end position="294"/>
    </location>
</feature>
<reference evidence="10" key="1">
    <citation type="journal article" date="2023" name="PhytoFront">
        <title>Draft Genome Resources of Seven Strains of Tilletia horrida, Causal Agent of Kernel Smut of Rice.</title>
        <authorList>
            <person name="Khanal S."/>
            <person name="Antony Babu S."/>
            <person name="Zhou X.G."/>
        </authorList>
    </citation>
    <scope>NUCLEOTIDE SEQUENCE</scope>
    <source>
        <strain evidence="10">TX6</strain>
    </source>
</reference>
<comment type="caution">
    <text evidence="10">The sequence shown here is derived from an EMBL/GenBank/DDBJ whole genome shotgun (WGS) entry which is preliminary data.</text>
</comment>
<evidence type="ECO:0000256" key="4">
    <source>
        <dbReference type="ARBA" id="ARBA00022490"/>
    </source>
</evidence>
<keyword evidence="6" id="KW-0539">Nucleus</keyword>
<dbReference type="PANTHER" id="PTHR14145">
    <property type="entry name" value="26S PROTESOME SUBUNIT 6"/>
    <property type="match status" value="1"/>
</dbReference>
<dbReference type="Gene3D" id="1.25.40.570">
    <property type="match status" value="2"/>
</dbReference>
<dbReference type="SUPFAM" id="SSF46785">
    <property type="entry name" value="Winged helix' DNA-binding domain"/>
    <property type="match status" value="1"/>
</dbReference>
<dbReference type="EMBL" id="JAPDMZ010000127">
    <property type="protein sequence ID" value="KAK0548830.1"/>
    <property type="molecule type" value="Genomic_DNA"/>
</dbReference>
<name>A0AAN6GQP4_9BASI</name>
<organism evidence="10 11">
    <name type="scientific">Tilletia horrida</name>
    <dbReference type="NCBI Taxonomy" id="155126"/>
    <lineage>
        <taxon>Eukaryota</taxon>
        <taxon>Fungi</taxon>
        <taxon>Dikarya</taxon>
        <taxon>Basidiomycota</taxon>
        <taxon>Ustilaginomycotina</taxon>
        <taxon>Exobasidiomycetes</taxon>
        <taxon>Tilletiales</taxon>
        <taxon>Tilletiaceae</taxon>
        <taxon>Tilletia</taxon>
    </lineage>
</organism>
<keyword evidence="7" id="KW-0175">Coiled coil</keyword>
<evidence type="ECO:0000256" key="6">
    <source>
        <dbReference type="ARBA" id="ARBA00023242"/>
    </source>
</evidence>
<keyword evidence="4" id="KW-0963">Cytoplasm</keyword>
<evidence type="ECO:0000256" key="8">
    <source>
        <dbReference type="SAM" id="MobiDB-lite"/>
    </source>
</evidence>
<dbReference type="Pfam" id="PF10602">
    <property type="entry name" value="RPN7"/>
    <property type="match status" value="2"/>
</dbReference>
<evidence type="ECO:0000259" key="9">
    <source>
        <dbReference type="PROSITE" id="PS50250"/>
    </source>
</evidence>
<evidence type="ECO:0000256" key="2">
    <source>
        <dbReference type="ARBA" id="ARBA00004496"/>
    </source>
</evidence>